<organism evidence="11 12">
    <name type="scientific">Besnoitia besnoiti</name>
    <name type="common">Apicomplexan protozoan</name>
    <dbReference type="NCBI Taxonomy" id="94643"/>
    <lineage>
        <taxon>Eukaryota</taxon>
        <taxon>Sar</taxon>
        <taxon>Alveolata</taxon>
        <taxon>Apicomplexa</taxon>
        <taxon>Conoidasida</taxon>
        <taxon>Coccidia</taxon>
        <taxon>Eucoccidiorida</taxon>
        <taxon>Eimeriorina</taxon>
        <taxon>Sarcocystidae</taxon>
        <taxon>Besnoitia</taxon>
    </lineage>
</organism>
<dbReference type="RefSeq" id="XP_029215382.1">
    <property type="nucleotide sequence ID" value="XM_029361482.1"/>
</dbReference>
<keyword evidence="4" id="KW-0853">WD repeat</keyword>
<keyword evidence="3" id="KW-0963">Cytoplasm</keyword>
<accession>A0A2A9M6W3</accession>
<feature type="region of interest" description="Disordered" evidence="10">
    <location>
        <begin position="701"/>
        <end position="728"/>
    </location>
</feature>
<feature type="coiled-coil region" evidence="9">
    <location>
        <begin position="1614"/>
        <end position="1655"/>
    </location>
</feature>
<feature type="coiled-coil region" evidence="9">
    <location>
        <begin position="1282"/>
        <end position="1309"/>
    </location>
</feature>
<feature type="region of interest" description="Disordered" evidence="10">
    <location>
        <begin position="1562"/>
        <end position="1611"/>
    </location>
</feature>
<evidence type="ECO:0000313" key="11">
    <source>
        <dbReference type="EMBL" id="PFH31373.1"/>
    </source>
</evidence>
<feature type="coiled-coil region" evidence="9">
    <location>
        <begin position="797"/>
        <end position="824"/>
    </location>
</feature>
<dbReference type="OrthoDB" id="64353at2759"/>
<protein>
    <recommendedName>
        <fullName evidence="13">Cilia- and flagella-associated protein 43</fullName>
    </recommendedName>
</protein>
<dbReference type="VEuPathDB" id="ToxoDB:BESB_028080"/>
<keyword evidence="6 9" id="KW-0175">Coiled coil</keyword>
<evidence type="ECO:0000256" key="6">
    <source>
        <dbReference type="ARBA" id="ARBA00023054"/>
    </source>
</evidence>
<feature type="region of interest" description="Disordered" evidence="10">
    <location>
        <begin position="619"/>
        <end position="643"/>
    </location>
</feature>
<dbReference type="Proteomes" id="UP000224006">
    <property type="component" value="Unassembled WGS sequence"/>
</dbReference>
<feature type="coiled-coil region" evidence="9">
    <location>
        <begin position="1187"/>
        <end position="1225"/>
    </location>
</feature>
<dbReference type="Pfam" id="PF25828">
    <property type="entry name" value="CC_Cfap43"/>
    <property type="match status" value="2"/>
</dbReference>
<proteinExistence type="predicted"/>
<evidence type="ECO:0000256" key="1">
    <source>
        <dbReference type="ARBA" id="ARBA00004138"/>
    </source>
</evidence>
<dbReference type="GeneID" id="40307860"/>
<reference evidence="11 12" key="1">
    <citation type="submission" date="2017-09" db="EMBL/GenBank/DDBJ databases">
        <title>Genome sequencing of Besnoitia besnoiti strain Bb-Ger1.</title>
        <authorList>
            <person name="Schares G."/>
            <person name="Venepally P."/>
            <person name="Lorenzi H.A."/>
        </authorList>
    </citation>
    <scope>NUCLEOTIDE SEQUENCE [LARGE SCALE GENOMIC DNA]</scope>
    <source>
        <strain evidence="11 12">Bb-Ger1</strain>
    </source>
</reference>
<evidence type="ECO:0000256" key="5">
    <source>
        <dbReference type="ARBA" id="ARBA00022737"/>
    </source>
</evidence>
<dbReference type="PANTHER" id="PTHR14885">
    <property type="entry name" value="CILIA- AND FLAGELLA-ASSOCIATED PROTEIN 43-RELATED"/>
    <property type="match status" value="1"/>
</dbReference>
<evidence type="ECO:0000256" key="2">
    <source>
        <dbReference type="ARBA" id="ARBA00004245"/>
    </source>
</evidence>
<evidence type="ECO:0000256" key="4">
    <source>
        <dbReference type="ARBA" id="ARBA00022574"/>
    </source>
</evidence>
<keyword evidence="8" id="KW-0966">Cell projection</keyword>
<evidence type="ECO:0008006" key="13">
    <source>
        <dbReference type="Google" id="ProtNLM"/>
    </source>
</evidence>
<dbReference type="KEGG" id="bbes:BESB_028080"/>
<evidence type="ECO:0000256" key="8">
    <source>
        <dbReference type="ARBA" id="ARBA00023273"/>
    </source>
</evidence>
<name>A0A2A9M6W3_BESBE</name>
<comment type="caution">
    <text evidence="11">The sequence shown here is derived from an EMBL/GenBank/DDBJ whole genome shotgun (WGS) entry which is preliminary data.</text>
</comment>
<feature type="region of interest" description="Disordered" evidence="10">
    <location>
        <begin position="1349"/>
        <end position="1383"/>
    </location>
</feature>
<dbReference type="GO" id="GO:0060271">
    <property type="term" value="P:cilium assembly"/>
    <property type="evidence" value="ECO:0007669"/>
    <property type="project" value="TreeGrafter"/>
</dbReference>
<comment type="subcellular location">
    <subcellularLocation>
        <location evidence="1">Cell projection</location>
        <location evidence="1">Cilium</location>
    </subcellularLocation>
    <subcellularLocation>
        <location evidence="2">Cytoplasm</location>
        <location evidence="2">Cytoskeleton</location>
    </subcellularLocation>
</comment>
<keyword evidence="5" id="KW-0677">Repeat</keyword>
<feature type="compositionally biased region" description="Polar residues" evidence="10">
    <location>
        <begin position="1349"/>
        <end position="1359"/>
    </location>
</feature>
<gene>
    <name evidence="11" type="ORF">BESB_028080</name>
</gene>
<keyword evidence="12" id="KW-1185">Reference proteome</keyword>
<evidence type="ECO:0000313" key="12">
    <source>
        <dbReference type="Proteomes" id="UP000224006"/>
    </source>
</evidence>
<dbReference type="EMBL" id="NWUJ01000015">
    <property type="protein sequence ID" value="PFH31373.1"/>
    <property type="molecule type" value="Genomic_DNA"/>
</dbReference>
<dbReference type="PANTHER" id="PTHR14885:SF1">
    <property type="entry name" value="CILIA- AND FLAGELLA-ASSOCIATED PROTEIN 43"/>
    <property type="match status" value="1"/>
</dbReference>
<dbReference type="GO" id="GO:0005930">
    <property type="term" value="C:axoneme"/>
    <property type="evidence" value="ECO:0007669"/>
    <property type="project" value="TreeGrafter"/>
</dbReference>
<evidence type="ECO:0000256" key="3">
    <source>
        <dbReference type="ARBA" id="ARBA00022490"/>
    </source>
</evidence>
<evidence type="ECO:0000256" key="7">
    <source>
        <dbReference type="ARBA" id="ARBA00023212"/>
    </source>
</evidence>
<sequence length="1726" mass="189217">MEAIGCEAGIVVADVIWFPLLLKKKESLCCCVASASVNFVFQFAEENNATTAKLLWTFRTLSPVTCLLCADASLVTFHKDLSVLFLAFNEEFNALLNQTGFLQAEKTDPLMPSQSALRALTCQAVDSRIRHPLLAAEAPCQAVTSMLFLVKTKGALDLAARENATDSSTALQAESSQLPTDLQGAASQRASTLSLQEGEDELDGEDAETVNLETELVGIVAARPVAGLVLEALQTSAETYEIRIVTATRTGVVRSCTVQVPATSGLPAAPSTTRCVLVSHLQLPSSLSCLASGRHPALGTVILCGSENGVLRWLDLDATSLVKEIRVATDPVIALLACPEPQEAAEASLLWAALCGEGTLVFLRAADPRTLCSGGARDLLPLGIVSLAAALEGEQKDAGAEEAAGRRLYSEAAKRHVGKRLLLTRSLGWMQHASLLNAEPPPGSAAGWIVSCGSVLRAEAEEAPLNALFFICAPPAAFLPHNADLAEVCPLRAVRLACVPSALCVVGKALFVATAAGELLGFSGAQFVSELSHPRRGTSRPLADKPPAAPLFLVRVASSPLRTLAVATPPSSSASRRSSHPDSASAVAIATSMDGSVYGVQLPLLRPRKAAQFEESLSVAEPVAGEGDAPRPSRPSSSETESRHALPQVCCRVLWCRASRACLPESLTAAVGAALPASERNAEAVVFVASAGDDGLLLWRERGGGGASETHAETEPPSGAEAAQRTRGRQGGISFQSQIAATVEYSSDVGAAPAGDDVVKRPRTLGTPDASLEVSKPVKLPAAWEELWACGRNERLAREVQRDKEALQSEMQSLRKALRKLIEENEVRGSAEAVPREAFCLDADARRRIQETLEADLERFQKETELQRLVCSALRERLTEKIWKKMRRPGRALAAIADADSAVEFVRDYPLQATDATRLDEKLVFLRKLEKREEEWLRRAAAEDRALMRLRFDDAVATASTQNLEEEYITHARAGDGEQAPLVAAGVRGAEGDSLARCGGWLASAEKTFARVTSLRRLLYPPLEVLSTSRRRIQSCLLNRVAGALREAFNALFDAAVSDKRRTVEQINQKVKQAHAVAEELKCDPGVSFYAAPSCEDPEAILKVSAEEVRAELGYLPSWFSLEAQEEEAEQRESVVDEAAARALQQMMGGRLQNKTDTSTLEMQIEKERWMSSVKPEEMTEAQKKAVADYEEKVAQIQALQDAHRKKLEADLHRLKEEIRELKQTFGVRFQELQAKQRQFDAEILKQELYSMRMATWINSSSDRAESLERLLRRLHLHSRQSTKTRKALAEAAAKCQALEKQQHELLQEGKETVAALRASLLQAQLPPETYSAFMAIFRQRRMLSELPSSALSRTSASGDVTPRSAAERESLHGAEAASDALDVKCPEGGPESVFRNVLQARQEKSNAESRLAATVAAFDERRRYMSYLQQKQERESLVEAALVERIAEERQALEILELDVKLLMELKQGHVEVTSGTPVTTYEDACVVHKEAIDRCNNAILAIGKQKIHTLEMIKAFRRKIVLLDWEKRVLDAEARDVEERTRDVHMLRITKAIQKYLTSAAQQRGKRLQDEKEKNPKKKTSAKFATPDASRAELPLVPPPPAPDATQRNSPLDILDKKIRELQKEIKRKASENASLEQTAKELQQRALSKKLKLTRETLIPRTKEGSPDEGASEIPQRNSQFCGLQYVRRLENAARRYTDEIEELRDELKRLRARTIPMFEVEK</sequence>
<keyword evidence="7" id="KW-0206">Cytoskeleton</keyword>
<evidence type="ECO:0000256" key="10">
    <source>
        <dbReference type="SAM" id="MobiDB-lite"/>
    </source>
</evidence>
<feature type="coiled-coil region" evidence="9">
    <location>
        <begin position="1690"/>
        <end position="1717"/>
    </location>
</feature>
<evidence type="ECO:0000256" key="9">
    <source>
        <dbReference type="SAM" id="Coils"/>
    </source>
</evidence>